<proteinExistence type="predicted"/>
<dbReference type="Proteomes" id="UP000719412">
    <property type="component" value="Unassembled WGS sequence"/>
</dbReference>
<comment type="caution">
    <text evidence="1">The sequence shown here is derived from an EMBL/GenBank/DDBJ whole genome shotgun (WGS) entry which is preliminary data.</text>
</comment>
<name>A0A8J6LHP2_TENMO</name>
<reference evidence="1" key="1">
    <citation type="journal article" date="2020" name="J Insects Food Feed">
        <title>The yellow mealworm (Tenebrio molitor) genome: a resource for the emerging insects as food and feed industry.</title>
        <authorList>
            <person name="Eriksson T."/>
            <person name="Andere A."/>
            <person name="Kelstrup H."/>
            <person name="Emery V."/>
            <person name="Picard C."/>
        </authorList>
    </citation>
    <scope>NUCLEOTIDE SEQUENCE</scope>
    <source>
        <strain evidence="1">Stoneville</strain>
        <tissue evidence="1">Whole head</tissue>
    </source>
</reference>
<gene>
    <name evidence="1" type="ORF">GEV33_000171</name>
</gene>
<evidence type="ECO:0000313" key="1">
    <source>
        <dbReference type="EMBL" id="KAH0822620.1"/>
    </source>
</evidence>
<sequence>MDRRGECTILTECWREKKKNTEKKEREKYQRNGYANEEVERLRSKERWMNVAEWKGQRHRNQERRETIKESRYNRKYEKCMTRNSGVLGERECKERKIMARSRCGNEEGETGIGWKERREGAAK</sequence>
<dbReference type="EMBL" id="JABDTM020000736">
    <property type="protein sequence ID" value="KAH0822620.1"/>
    <property type="molecule type" value="Genomic_DNA"/>
</dbReference>
<evidence type="ECO:0000313" key="2">
    <source>
        <dbReference type="Proteomes" id="UP000719412"/>
    </source>
</evidence>
<dbReference type="AlphaFoldDB" id="A0A8J6LHP2"/>
<reference evidence="1" key="2">
    <citation type="submission" date="2021-08" db="EMBL/GenBank/DDBJ databases">
        <authorList>
            <person name="Eriksson T."/>
        </authorList>
    </citation>
    <scope>NUCLEOTIDE SEQUENCE</scope>
    <source>
        <strain evidence="1">Stoneville</strain>
        <tissue evidence="1">Whole head</tissue>
    </source>
</reference>
<protein>
    <submittedName>
        <fullName evidence="1">Uncharacterized protein</fullName>
    </submittedName>
</protein>
<accession>A0A8J6LHP2</accession>
<keyword evidence="2" id="KW-1185">Reference proteome</keyword>
<organism evidence="1 2">
    <name type="scientific">Tenebrio molitor</name>
    <name type="common">Yellow mealworm beetle</name>
    <dbReference type="NCBI Taxonomy" id="7067"/>
    <lineage>
        <taxon>Eukaryota</taxon>
        <taxon>Metazoa</taxon>
        <taxon>Ecdysozoa</taxon>
        <taxon>Arthropoda</taxon>
        <taxon>Hexapoda</taxon>
        <taxon>Insecta</taxon>
        <taxon>Pterygota</taxon>
        <taxon>Neoptera</taxon>
        <taxon>Endopterygota</taxon>
        <taxon>Coleoptera</taxon>
        <taxon>Polyphaga</taxon>
        <taxon>Cucujiformia</taxon>
        <taxon>Tenebrionidae</taxon>
        <taxon>Tenebrio</taxon>
    </lineage>
</organism>